<dbReference type="PROSITE" id="PS50894">
    <property type="entry name" value="HPT"/>
    <property type="match status" value="1"/>
</dbReference>
<evidence type="ECO:0000256" key="1">
    <source>
        <dbReference type="PROSITE-ProRule" id="PRU00110"/>
    </source>
</evidence>
<evidence type="ECO:0000259" key="2">
    <source>
        <dbReference type="PROSITE" id="PS50894"/>
    </source>
</evidence>
<gene>
    <name evidence="3" type="ORF">SAMN06265348_107172</name>
</gene>
<sequence>MSQMIDAEKNNSPLDLSYLRDMSGDSAEFMIEMIDMFKLQTPLYIADLEQSIVAQDWDKAAGFAHKIKPTLSYVGREDARGHLQLIENSARDQKDLSDMPKNFQEFNDFVQVLYRQLDDAKAELEKRL</sequence>
<dbReference type="SUPFAM" id="SSF47226">
    <property type="entry name" value="Histidine-containing phosphotransfer domain, HPT domain"/>
    <property type="match status" value="1"/>
</dbReference>
<dbReference type="InterPro" id="IPR008207">
    <property type="entry name" value="Sig_transdc_His_kin_Hpt_dom"/>
</dbReference>
<dbReference type="EMBL" id="FXTN01000007">
    <property type="protein sequence ID" value="SMO79962.1"/>
    <property type="molecule type" value="Genomic_DNA"/>
</dbReference>
<name>A0A521E867_9SPHI</name>
<organism evidence="3 4">
    <name type="scientific">Pedobacter westerhofensis</name>
    <dbReference type="NCBI Taxonomy" id="425512"/>
    <lineage>
        <taxon>Bacteria</taxon>
        <taxon>Pseudomonadati</taxon>
        <taxon>Bacteroidota</taxon>
        <taxon>Sphingobacteriia</taxon>
        <taxon>Sphingobacteriales</taxon>
        <taxon>Sphingobacteriaceae</taxon>
        <taxon>Pedobacter</taxon>
    </lineage>
</organism>
<dbReference type="AlphaFoldDB" id="A0A521E867"/>
<keyword evidence="1" id="KW-0597">Phosphoprotein</keyword>
<dbReference type="GO" id="GO:0004672">
    <property type="term" value="F:protein kinase activity"/>
    <property type="evidence" value="ECO:0007669"/>
    <property type="project" value="UniProtKB-ARBA"/>
</dbReference>
<accession>A0A521E867</accession>
<feature type="modified residue" description="Phosphohistidine" evidence="1">
    <location>
        <position position="65"/>
    </location>
</feature>
<keyword evidence="4" id="KW-1185">Reference proteome</keyword>
<evidence type="ECO:0000313" key="3">
    <source>
        <dbReference type="EMBL" id="SMO79962.1"/>
    </source>
</evidence>
<protein>
    <submittedName>
        <fullName evidence="3">HPt (Histidine-containing phosphotransfer) domain-containing protein</fullName>
    </submittedName>
</protein>
<dbReference type="GO" id="GO:0000160">
    <property type="term" value="P:phosphorelay signal transduction system"/>
    <property type="evidence" value="ECO:0007669"/>
    <property type="project" value="InterPro"/>
</dbReference>
<feature type="domain" description="HPt" evidence="2">
    <location>
        <begin position="26"/>
        <end position="127"/>
    </location>
</feature>
<dbReference type="InterPro" id="IPR036641">
    <property type="entry name" value="HPT_dom_sf"/>
</dbReference>
<dbReference type="Proteomes" id="UP000320300">
    <property type="component" value="Unassembled WGS sequence"/>
</dbReference>
<dbReference type="Gene3D" id="1.20.120.160">
    <property type="entry name" value="HPT domain"/>
    <property type="match status" value="1"/>
</dbReference>
<proteinExistence type="predicted"/>
<reference evidence="3 4" key="1">
    <citation type="submission" date="2017-05" db="EMBL/GenBank/DDBJ databases">
        <authorList>
            <person name="Varghese N."/>
            <person name="Submissions S."/>
        </authorList>
    </citation>
    <scope>NUCLEOTIDE SEQUENCE [LARGE SCALE GENOMIC DNA]</scope>
    <source>
        <strain evidence="3 4">DSM 19036</strain>
    </source>
</reference>
<dbReference type="Pfam" id="PF01627">
    <property type="entry name" value="Hpt"/>
    <property type="match status" value="1"/>
</dbReference>
<evidence type="ECO:0000313" key="4">
    <source>
        <dbReference type="Proteomes" id="UP000320300"/>
    </source>
</evidence>